<dbReference type="PANTHER" id="PTHR46214">
    <property type="entry name" value="ZINC FINGER, RING-CH-TYPE"/>
    <property type="match status" value="1"/>
</dbReference>
<organism evidence="1 2">
    <name type="scientific">Corchorus olitorius</name>
    <dbReference type="NCBI Taxonomy" id="93759"/>
    <lineage>
        <taxon>Eukaryota</taxon>
        <taxon>Viridiplantae</taxon>
        <taxon>Streptophyta</taxon>
        <taxon>Embryophyta</taxon>
        <taxon>Tracheophyta</taxon>
        <taxon>Spermatophyta</taxon>
        <taxon>Magnoliopsida</taxon>
        <taxon>eudicotyledons</taxon>
        <taxon>Gunneridae</taxon>
        <taxon>Pentapetalae</taxon>
        <taxon>rosids</taxon>
        <taxon>malvids</taxon>
        <taxon>Malvales</taxon>
        <taxon>Malvaceae</taxon>
        <taxon>Grewioideae</taxon>
        <taxon>Apeibeae</taxon>
        <taxon>Corchorus</taxon>
    </lineage>
</organism>
<sequence length="167" mass="18768">MCSSVYLQGVKKEDDFGNYPCVIFEMLYPSILKVILEKEVFVDPEFSSIENSFNGIRDKNCIAEECYFICVYIGNITCEICGSTARNVAATNETEMTEQWNEANDSTAAATAPIAIHSAETRNFWQGHRKAFGGCFGYDDESGQASWYHLRTPYDCTPPHPTDIVFP</sequence>
<reference evidence="2" key="1">
    <citation type="submission" date="2013-09" db="EMBL/GenBank/DDBJ databases">
        <title>Corchorus olitorius genome sequencing.</title>
        <authorList>
            <person name="Alam M."/>
            <person name="Haque M.S."/>
            <person name="Islam M.S."/>
            <person name="Emdad E.M."/>
            <person name="Islam M.M."/>
            <person name="Ahmed B."/>
            <person name="Halim A."/>
            <person name="Hossen Q.M.M."/>
            <person name="Hossain M.Z."/>
            <person name="Ahmed R."/>
            <person name="Khan M.M."/>
            <person name="Islam R."/>
            <person name="Rashid M.M."/>
            <person name="Khan S.A."/>
            <person name="Rahman M.S."/>
            <person name="Alam M."/>
            <person name="Yahiya A.S."/>
            <person name="Khan M.S."/>
            <person name="Azam M.S."/>
            <person name="Haque T."/>
            <person name="Lashkar M.Z.H."/>
            <person name="Akhand A.I."/>
            <person name="Morshed G."/>
            <person name="Roy S."/>
            <person name="Uddin K.S."/>
            <person name="Rabeya T."/>
            <person name="Hossain A.S."/>
            <person name="Chowdhury A."/>
            <person name="Snigdha A.R."/>
            <person name="Mortoza M.S."/>
            <person name="Matin S.A."/>
            <person name="Hoque S.M.E."/>
            <person name="Islam M.K."/>
            <person name="Roy D.K."/>
            <person name="Haider R."/>
            <person name="Moosa M.M."/>
            <person name="Elias S.M."/>
            <person name="Hasan A.M."/>
            <person name="Jahan S."/>
            <person name="Shafiuddin M."/>
            <person name="Mahmood N."/>
            <person name="Shommy N.S."/>
        </authorList>
    </citation>
    <scope>NUCLEOTIDE SEQUENCE [LARGE SCALE GENOMIC DNA]</scope>
    <source>
        <strain evidence="2">cv. O-4</strain>
    </source>
</reference>
<gene>
    <name evidence="1" type="ORF">COLO4_25598</name>
</gene>
<comment type="caution">
    <text evidence="1">The sequence shown here is derived from an EMBL/GenBank/DDBJ whole genome shotgun (WGS) entry which is preliminary data.</text>
</comment>
<name>A0A1R3I1C6_9ROSI</name>
<keyword evidence="2" id="KW-1185">Reference proteome</keyword>
<dbReference type="EMBL" id="AWUE01019096">
    <property type="protein sequence ID" value="OMO76301.1"/>
    <property type="molecule type" value="Genomic_DNA"/>
</dbReference>
<evidence type="ECO:0000313" key="1">
    <source>
        <dbReference type="EMBL" id="OMO76301.1"/>
    </source>
</evidence>
<accession>A0A1R3I1C6</accession>
<proteinExistence type="predicted"/>
<dbReference type="STRING" id="93759.A0A1R3I1C6"/>
<dbReference type="Proteomes" id="UP000187203">
    <property type="component" value="Unassembled WGS sequence"/>
</dbReference>
<evidence type="ECO:0000313" key="2">
    <source>
        <dbReference type="Proteomes" id="UP000187203"/>
    </source>
</evidence>
<dbReference type="PANTHER" id="PTHR46214:SF30">
    <property type="entry name" value="OS01G0850200 PROTEIN"/>
    <property type="match status" value="1"/>
</dbReference>
<protein>
    <submittedName>
        <fullName evidence="1">Uncharacterized protein</fullName>
    </submittedName>
</protein>
<dbReference type="AlphaFoldDB" id="A0A1R3I1C6"/>